<keyword evidence="1" id="KW-0472">Membrane</keyword>
<evidence type="ECO:0000313" key="2">
    <source>
        <dbReference type="EnsemblMetazoa" id="GBRI013578-PA"/>
    </source>
</evidence>
<keyword evidence="1" id="KW-0812">Transmembrane</keyword>
<keyword evidence="3" id="KW-1185">Reference proteome</keyword>
<sequence length="108" mass="12777">MIKKVETLDPRRNIVSSIKPVVRFKLMNELISISFALNLEIFFIIICAKFKFNRMRAFALFFYCFRLPFIELLKKVKICAKKSTTEWINTALQYCIHNPSNTHHYDGV</sequence>
<name>A0A1A9WBM5_9MUSC</name>
<reference evidence="3" key="1">
    <citation type="submission" date="2014-03" db="EMBL/GenBank/DDBJ databases">
        <authorList>
            <person name="Aksoy S."/>
            <person name="Warren W."/>
            <person name="Wilson R.K."/>
        </authorList>
    </citation>
    <scope>NUCLEOTIDE SEQUENCE [LARGE SCALE GENOMIC DNA]</scope>
    <source>
        <strain evidence="3">IAEA</strain>
    </source>
</reference>
<reference evidence="2" key="2">
    <citation type="submission" date="2020-05" db="UniProtKB">
        <authorList>
            <consortium name="EnsemblMetazoa"/>
        </authorList>
    </citation>
    <scope>IDENTIFICATION</scope>
    <source>
        <strain evidence="2">IAEA</strain>
    </source>
</reference>
<accession>A0A1A9WBM5</accession>
<proteinExistence type="predicted"/>
<organism evidence="2 3">
    <name type="scientific">Glossina brevipalpis</name>
    <dbReference type="NCBI Taxonomy" id="37001"/>
    <lineage>
        <taxon>Eukaryota</taxon>
        <taxon>Metazoa</taxon>
        <taxon>Ecdysozoa</taxon>
        <taxon>Arthropoda</taxon>
        <taxon>Hexapoda</taxon>
        <taxon>Insecta</taxon>
        <taxon>Pterygota</taxon>
        <taxon>Neoptera</taxon>
        <taxon>Endopterygota</taxon>
        <taxon>Diptera</taxon>
        <taxon>Brachycera</taxon>
        <taxon>Muscomorpha</taxon>
        <taxon>Hippoboscoidea</taxon>
        <taxon>Glossinidae</taxon>
        <taxon>Glossina</taxon>
    </lineage>
</organism>
<dbReference type="VEuPathDB" id="VectorBase:GBRI013578"/>
<dbReference type="AlphaFoldDB" id="A0A1A9WBM5"/>
<dbReference type="Proteomes" id="UP000091820">
    <property type="component" value="Unassembled WGS sequence"/>
</dbReference>
<dbReference type="EnsemblMetazoa" id="GBRI013578-RA">
    <property type="protein sequence ID" value="GBRI013578-PA"/>
    <property type="gene ID" value="GBRI013578"/>
</dbReference>
<protein>
    <submittedName>
        <fullName evidence="2">Uncharacterized protein</fullName>
    </submittedName>
</protein>
<evidence type="ECO:0000256" key="1">
    <source>
        <dbReference type="SAM" id="Phobius"/>
    </source>
</evidence>
<feature type="transmembrane region" description="Helical" evidence="1">
    <location>
        <begin position="30"/>
        <end position="48"/>
    </location>
</feature>
<keyword evidence="1" id="KW-1133">Transmembrane helix</keyword>
<evidence type="ECO:0000313" key="3">
    <source>
        <dbReference type="Proteomes" id="UP000091820"/>
    </source>
</evidence>